<dbReference type="Pfam" id="PF07690">
    <property type="entry name" value="MFS_1"/>
    <property type="match status" value="1"/>
</dbReference>
<proteinExistence type="predicted"/>
<dbReference type="GO" id="GO:0005886">
    <property type="term" value="C:plasma membrane"/>
    <property type="evidence" value="ECO:0007669"/>
    <property type="project" value="UniProtKB-SubCell"/>
</dbReference>
<comment type="caution">
    <text evidence="9">The sequence shown here is derived from an EMBL/GenBank/DDBJ whole genome shotgun (WGS) entry which is preliminary data.</text>
</comment>
<organism evidence="9 10">
    <name type="scientific">Paeniglutamicibacter cryotolerans</name>
    <dbReference type="NCBI Taxonomy" id="670079"/>
    <lineage>
        <taxon>Bacteria</taxon>
        <taxon>Bacillati</taxon>
        <taxon>Actinomycetota</taxon>
        <taxon>Actinomycetes</taxon>
        <taxon>Micrococcales</taxon>
        <taxon>Micrococcaceae</taxon>
        <taxon>Paeniglutamicibacter</taxon>
    </lineage>
</organism>
<evidence type="ECO:0000256" key="6">
    <source>
        <dbReference type="ARBA" id="ARBA00023136"/>
    </source>
</evidence>
<feature type="domain" description="Major facilitator superfamily (MFS) profile" evidence="8">
    <location>
        <begin position="1"/>
        <end position="326"/>
    </location>
</feature>
<dbReference type="Gene3D" id="1.20.1250.20">
    <property type="entry name" value="MFS general substrate transporter like domains"/>
    <property type="match status" value="2"/>
</dbReference>
<sequence>MTAKWGERKAMTAAAAWAALGMGLGIFDSQLGIFAIGVLMIGMAGSVFNLARQSYLAEAVPPEFRARAMSTLGGVARIGVFIGPFAAAGVMSLIGITGAYWVGLGALIAAMVISLRIPDLEVRSPPRAADGTTRKITMAGIARNHWRPLATVGLGVFCIAAVRASRQVVIPLWADNLGLDATTASLIYGLSGAIDMLVFYPAGKVMDRRGRVWVAVPCMLIMAVALGLMPLASGGTTLLLAAMLLGLGNGIGSGIVMTLGADHSPEHGRPQFLGLWRLMADGGVMAGPVLLSALAATLSLAVGIWAVAGISLLGAVLFGYFIPRSRPR</sequence>
<comment type="subcellular location">
    <subcellularLocation>
        <location evidence="1">Cell membrane</location>
        <topology evidence="1">Multi-pass membrane protein</topology>
    </subcellularLocation>
</comment>
<gene>
    <name evidence="9" type="ORF">E9229_000302</name>
</gene>
<dbReference type="GO" id="GO:0022857">
    <property type="term" value="F:transmembrane transporter activity"/>
    <property type="evidence" value="ECO:0007669"/>
    <property type="project" value="InterPro"/>
</dbReference>
<keyword evidence="5 7" id="KW-1133">Transmembrane helix</keyword>
<feature type="transmembrane region" description="Helical" evidence="7">
    <location>
        <begin position="273"/>
        <end position="296"/>
    </location>
</feature>
<feature type="transmembrane region" description="Helical" evidence="7">
    <location>
        <begin position="144"/>
        <end position="162"/>
    </location>
</feature>
<feature type="transmembrane region" description="Helical" evidence="7">
    <location>
        <begin position="302"/>
        <end position="322"/>
    </location>
</feature>
<name>A0A839QPU8_9MICC</name>
<evidence type="ECO:0000259" key="8">
    <source>
        <dbReference type="PROSITE" id="PS50850"/>
    </source>
</evidence>
<feature type="transmembrane region" description="Helical" evidence="7">
    <location>
        <begin position="238"/>
        <end position="261"/>
    </location>
</feature>
<keyword evidence="10" id="KW-1185">Reference proteome</keyword>
<feature type="transmembrane region" description="Helical" evidence="7">
    <location>
        <begin position="182"/>
        <end position="200"/>
    </location>
</feature>
<feature type="transmembrane region" description="Helical" evidence="7">
    <location>
        <begin position="100"/>
        <end position="117"/>
    </location>
</feature>
<dbReference type="InterPro" id="IPR020846">
    <property type="entry name" value="MFS_dom"/>
</dbReference>
<evidence type="ECO:0000256" key="7">
    <source>
        <dbReference type="SAM" id="Phobius"/>
    </source>
</evidence>
<feature type="transmembrane region" description="Helical" evidence="7">
    <location>
        <begin position="72"/>
        <end position="94"/>
    </location>
</feature>
<dbReference type="PANTHER" id="PTHR23517:SF3">
    <property type="entry name" value="INTEGRAL MEMBRANE TRANSPORT PROTEIN"/>
    <property type="match status" value="1"/>
</dbReference>
<evidence type="ECO:0000256" key="3">
    <source>
        <dbReference type="ARBA" id="ARBA00022475"/>
    </source>
</evidence>
<dbReference type="Proteomes" id="UP000523000">
    <property type="component" value="Unassembled WGS sequence"/>
</dbReference>
<reference evidence="9 10" key="1">
    <citation type="submission" date="2020-08" db="EMBL/GenBank/DDBJ databases">
        <title>Sequencing the genomes of 1000 actinobacteria strains.</title>
        <authorList>
            <person name="Klenk H.-P."/>
        </authorList>
    </citation>
    <scope>NUCLEOTIDE SEQUENCE [LARGE SCALE GENOMIC DNA]</scope>
    <source>
        <strain evidence="9 10">DSM 22826</strain>
    </source>
</reference>
<dbReference type="PANTHER" id="PTHR23517">
    <property type="entry name" value="RESISTANCE PROTEIN MDTM, PUTATIVE-RELATED-RELATED"/>
    <property type="match status" value="1"/>
</dbReference>
<dbReference type="EMBL" id="JACHVS010000001">
    <property type="protein sequence ID" value="MBB2994111.1"/>
    <property type="molecule type" value="Genomic_DNA"/>
</dbReference>
<evidence type="ECO:0000313" key="10">
    <source>
        <dbReference type="Proteomes" id="UP000523000"/>
    </source>
</evidence>
<dbReference type="PROSITE" id="PS50850">
    <property type="entry name" value="MFS"/>
    <property type="match status" value="1"/>
</dbReference>
<evidence type="ECO:0000313" key="9">
    <source>
        <dbReference type="EMBL" id="MBB2994111.1"/>
    </source>
</evidence>
<keyword evidence="4 7" id="KW-0812">Transmembrane</keyword>
<protein>
    <submittedName>
        <fullName evidence="9">MFS family permease</fullName>
    </submittedName>
</protein>
<accession>A0A839QPU8</accession>
<evidence type="ECO:0000256" key="4">
    <source>
        <dbReference type="ARBA" id="ARBA00022692"/>
    </source>
</evidence>
<keyword evidence="6 7" id="KW-0472">Membrane</keyword>
<dbReference type="InterPro" id="IPR050171">
    <property type="entry name" value="MFS_Transporters"/>
</dbReference>
<dbReference type="InterPro" id="IPR036259">
    <property type="entry name" value="MFS_trans_sf"/>
</dbReference>
<dbReference type="InterPro" id="IPR011701">
    <property type="entry name" value="MFS"/>
</dbReference>
<evidence type="ECO:0000256" key="2">
    <source>
        <dbReference type="ARBA" id="ARBA00022448"/>
    </source>
</evidence>
<dbReference type="SUPFAM" id="SSF103473">
    <property type="entry name" value="MFS general substrate transporter"/>
    <property type="match status" value="1"/>
</dbReference>
<evidence type="ECO:0000256" key="5">
    <source>
        <dbReference type="ARBA" id="ARBA00022989"/>
    </source>
</evidence>
<feature type="transmembrane region" description="Helical" evidence="7">
    <location>
        <begin position="212"/>
        <end position="232"/>
    </location>
</feature>
<keyword evidence="3" id="KW-1003">Cell membrane</keyword>
<keyword evidence="2" id="KW-0813">Transport</keyword>
<feature type="transmembrane region" description="Helical" evidence="7">
    <location>
        <begin position="33"/>
        <end position="51"/>
    </location>
</feature>
<dbReference type="AlphaFoldDB" id="A0A839QPU8"/>
<evidence type="ECO:0000256" key="1">
    <source>
        <dbReference type="ARBA" id="ARBA00004651"/>
    </source>
</evidence>